<organism evidence="1 2">
    <name type="scientific">Auriscalpium vulgare</name>
    <dbReference type="NCBI Taxonomy" id="40419"/>
    <lineage>
        <taxon>Eukaryota</taxon>
        <taxon>Fungi</taxon>
        <taxon>Dikarya</taxon>
        <taxon>Basidiomycota</taxon>
        <taxon>Agaricomycotina</taxon>
        <taxon>Agaricomycetes</taxon>
        <taxon>Russulales</taxon>
        <taxon>Auriscalpiaceae</taxon>
        <taxon>Auriscalpium</taxon>
    </lineage>
</organism>
<comment type="caution">
    <text evidence="1">The sequence shown here is derived from an EMBL/GenBank/DDBJ whole genome shotgun (WGS) entry which is preliminary data.</text>
</comment>
<sequence length="261" mass="29097">MSYPYYQQGYGSGQQQPGQSSQLTRPNPGPELYLNGYISNTFSPNGAQYYFACLLKVQSPNLHPTWSPQGWPGAAFITLGNGQTRLLDYYFNPSSGSVIPQRLWFPHSVTDQRQYVAEAQLESPVFFVHENGALGVTLPNALTGNCHSLRGVRHAAPIGGKASTHLRIAWPGYKDWKRQFQTRDETPDRNPITLEKFVRHVGRSVDAFLQQCEGDPMQRANPAYMIGGPTGIRREEITIIGVVHVSAGSWQPIIKLSRIIL</sequence>
<accession>A0ACB8RAS8</accession>
<reference evidence="1" key="2">
    <citation type="journal article" date="2022" name="New Phytol.">
        <title>Evolutionary transition to the ectomycorrhizal habit in the genomes of a hyperdiverse lineage of mushroom-forming fungi.</title>
        <authorList>
            <person name="Looney B."/>
            <person name="Miyauchi S."/>
            <person name="Morin E."/>
            <person name="Drula E."/>
            <person name="Courty P.E."/>
            <person name="Kohler A."/>
            <person name="Kuo A."/>
            <person name="LaButti K."/>
            <person name="Pangilinan J."/>
            <person name="Lipzen A."/>
            <person name="Riley R."/>
            <person name="Andreopoulos W."/>
            <person name="He G."/>
            <person name="Johnson J."/>
            <person name="Nolan M."/>
            <person name="Tritt A."/>
            <person name="Barry K.W."/>
            <person name="Grigoriev I.V."/>
            <person name="Nagy L.G."/>
            <person name="Hibbett D."/>
            <person name="Henrissat B."/>
            <person name="Matheny P.B."/>
            <person name="Labbe J."/>
            <person name="Martin F.M."/>
        </authorList>
    </citation>
    <scope>NUCLEOTIDE SEQUENCE</scope>
    <source>
        <strain evidence="1">FP105234-sp</strain>
    </source>
</reference>
<keyword evidence="2" id="KW-1185">Reference proteome</keyword>
<dbReference type="EMBL" id="MU276148">
    <property type="protein sequence ID" value="KAI0041045.1"/>
    <property type="molecule type" value="Genomic_DNA"/>
</dbReference>
<gene>
    <name evidence="1" type="ORF">FA95DRAFT_1683444</name>
</gene>
<dbReference type="Proteomes" id="UP000814033">
    <property type="component" value="Unassembled WGS sequence"/>
</dbReference>
<protein>
    <submittedName>
        <fullName evidence="1">Uncharacterized protein</fullName>
    </submittedName>
</protein>
<evidence type="ECO:0000313" key="2">
    <source>
        <dbReference type="Proteomes" id="UP000814033"/>
    </source>
</evidence>
<evidence type="ECO:0000313" key="1">
    <source>
        <dbReference type="EMBL" id="KAI0041045.1"/>
    </source>
</evidence>
<reference evidence="1" key="1">
    <citation type="submission" date="2021-02" db="EMBL/GenBank/DDBJ databases">
        <authorList>
            <consortium name="DOE Joint Genome Institute"/>
            <person name="Ahrendt S."/>
            <person name="Looney B.P."/>
            <person name="Miyauchi S."/>
            <person name="Morin E."/>
            <person name="Drula E."/>
            <person name="Courty P.E."/>
            <person name="Chicoki N."/>
            <person name="Fauchery L."/>
            <person name="Kohler A."/>
            <person name="Kuo A."/>
            <person name="Labutti K."/>
            <person name="Pangilinan J."/>
            <person name="Lipzen A."/>
            <person name="Riley R."/>
            <person name="Andreopoulos W."/>
            <person name="He G."/>
            <person name="Johnson J."/>
            <person name="Barry K.W."/>
            <person name="Grigoriev I.V."/>
            <person name="Nagy L."/>
            <person name="Hibbett D."/>
            <person name="Henrissat B."/>
            <person name="Matheny P.B."/>
            <person name="Labbe J."/>
            <person name="Martin F."/>
        </authorList>
    </citation>
    <scope>NUCLEOTIDE SEQUENCE</scope>
    <source>
        <strain evidence="1">FP105234-sp</strain>
    </source>
</reference>
<name>A0ACB8RAS8_9AGAM</name>
<proteinExistence type="predicted"/>